<comment type="subcellular location">
    <subcellularLocation>
        <location evidence="1">Membrane</location>
        <topology evidence="1">Multi-pass membrane protein</topology>
    </subcellularLocation>
</comment>
<dbReference type="Pfam" id="PF01392">
    <property type="entry name" value="Fz"/>
    <property type="match status" value="1"/>
</dbReference>
<feature type="transmembrane region" description="Helical" evidence="11">
    <location>
        <begin position="334"/>
        <end position="363"/>
    </location>
</feature>
<feature type="transmembrane region" description="Helical" evidence="11">
    <location>
        <begin position="252"/>
        <end position="274"/>
    </location>
</feature>
<comment type="caution">
    <text evidence="9">Lacks conserved residue(s) required for the propagation of feature annotation.</text>
</comment>
<feature type="disulfide bond" evidence="9">
    <location>
        <begin position="74"/>
        <end position="112"/>
    </location>
</feature>
<evidence type="ECO:0000256" key="7">
    <source>
        <dbReference type="ARBA" id="ARBA00023157"/>
    </source>
</evidence>
<dbReference type="PANTHER" id="PTHR11309:SF99">
    <property type="entry name" value="FRIZZLED-4"/>
    <property type="match status" value="1"/>
</dbReference>
<feature type="compositionally biased region" description="Polar residues" evidence="10">
    <location>
        <begin position="168"/>
        <end position="179"/>
    </location>
</feature>
<keyword evidence="6 11" id="KW-0472">Membrane</keyword>
<feature type="disulfide bond" evidence="9">
    <location>
        <begin position="37"/>
        <end position="83"/>
    </location>
</feature>
<reference evidence="16" key="1">
    <citation type="submission" date="2025-08" db="UniProtKB">
        <authorList>
            <consortium name="RefSeq"/>
        </authorList>
    </citation>
    <scope>IDENTIFICATION</scope>
    <source>
        <tissue evidence="16">Muscle</tissue>
    </source>
</reference>
<evidence type="ECO:0000256" key="9">
    <source>
        <dbReference type="PROSITE-ProRule" id="PRU00090"/>
    </source>
</evidence>
<evidence type="ECO:0000256" key="4">
    <source>
        <dbReference type="ARBA" id="ARBA00022692"/>
    </source>
</evidence>
<feature type="region of interest" description="Disordered" evidence="10">
    <location>
        <begin position="151"/>
        <end position="179"/>
    </location>
</feature>
<evidence type="ECO:0000313" key="15">
    <source>
        <dbReference type="Proteomes" id="UP000694941"/>
    </source>
</evidence>
<evidence type="ECO:0000256" key="10">
    <source>
        <dbReference type="SAM" id="MobiDB-lite"/>
    </source>
</evidence>
<name>A0ABM1SAG3_LIMPO</name>
<feature type="transmembrane region" description="Helical" evidence="11">
    <location>
        <begin position="527"/>
        <end position="547"/>
    </location>
</feature>
<dbReference type="InterPro" id="IPR000539">
    <property type="entry name" value="Frizzled/Smoothened_7TM"/>
</dbReference>
<keyword evidence="15" id="KW-1185">Reference proteome</keyword>
<dbReference type="Proteomes" id="UP000694941">
    <property type="component" value="Unplaced"/>
</dbReference>
<evidence type="ECO:0000256" key="5">
    <source>
        <dbReference type="ARBA" id="ARBA00022989"/>
    </source>
</evidence>
<feature type="disulfide bond" evidence="9">
    <location>
        <begin position="29"/>
        <end position="90"/>
    </location>
</feature>
<keyword evidence="8" id="KW-0675">Receptor</keyword>
<feature type="disulfide bond" evidence="9">
    <location>
        <begin position="105"/>
        <end position="129"/>
    </location>
</feature>
<feature type="transmembrane region" description="Helical" evidence="11">
    <location>
        <begin position="464"/>
        <end position="484"/>
    </location>
</feature>
<dbReference type="PROSITE" id="PS50038">
    <property type="entry name" value="FZ"/>
    <property type="match status" value="1"/>
</dbReference>
<gene>
    <name evidence="16" type="primary">LOC106458643</name>
</gene>
<feature type="transmembrane region" description="Helical" evidence="11">
    <location>
        <begin position="286"/>
        <end position="306"/>
    </location>
</feature>
<organism evidence="15 16">
    <name type="scientific">Limulus polyphemus</name>
    <name type="common">Atlantic horseshoe crab</name>
    <dbReference type="NCBI Taxonomy" id="6850"/>
    <lineage>
        <taxon>Eukaryota</taxon>
        <taxon>Metazoa</taxon>
        <taxon>Ecdysozoa</taxon>
        <taxon>Arthropoda</taxon>
        <taxon>Chelicerata</taxon>
        <taxon>Merostomata</taxon>
        <taxon>Xiphosura</taxon>
        <taxon>Limulidae</taxon>
        <taxon>Limulus</taxon>
    </lineage>
</organism>
<dbReference type="Gene3D" id="1.10.2000.10">
    <property type="entry name" value="Frizzled cysteine-rich domain"/>
    <property type="match status" value="1"/>
</dbReference>
<evidence type="ECO:0000256" key="2">
    <source>
        <dbReference type="ARBA" id="ARBA00008077"/>
    </source>
</evidence>
<dbReference type="SUPFAM" id="SSF63501">
    <property type="entry name" value="Frizzled cysteine-rich domain"/>
    <property type="match status" value="1"/>
</dbReference>
<feature type="chain" id="PRO_5045232074" evidence="12">
    <location>
        <begin position="22"/>
        <end position="606"/>
    </location>
</feature>
<evidence type="ECO:0000256" key="3">
    <source>
        <dbReference type="ARBA" id="ARBA00022473"/>
    </source>
</evidence>
<dbReference type="CDD" id="cd15909">
    <property type="entry name" value="7tmF_FZD4_9_10-like"/>
    <property type="match status" value="1"/>
</dbReference>
<dbReference type="InterPro" id="IPR020067">
    <property type="entry name" value="Frizzled_dom"/>
</dbReference>
<protein>
    <submittedName>
        <fullName evidence="16">Frizzled-9-like</fullName>
    </submittedName>
</protein>
<sequence length="606" mass="69292">MTNIISVTVLYLIVVTYRLEGTLETHHKCERITIPMCQNMPYNMTRMPNFMGHSDQAEAAIRVHEYIPLVKIGCSRHLKFFLCSLYAPMCTEQVDIPIPSCQSICEEVKSKCLPVLQRFNFEWPDALNCTRLPVPQRNGLCMEYPNITDDRHSLSPVSGKDDGKDPNLSHQYSDSSSQAHFIPRRPSLYPYSIKTSSPNSKVPDFSQIPSFGTSCPENFVFVPSRRAGIVECSPRCDREVFFTRKDKNFAEIWMGIFAAVCFMSTLFTVCTFWIDSARFRYPERPIIFLSMCFCIYSSAYLIRIFAGPEFISCEKTENGEPYLIKEGLESTGCIIVFLLTYYFGMAAAVWWLALTFTWFLAAAKKWGHEAIESRASYFHLLAWAVPGVLTIVVLTLRHVDGDQLTGMCYVGNSDKEALLWFVIAPLSVFFVLGATFIILGFASLLRIRRVMKTGGRNISKLERLMIRIGVFSVLYTIPALGLIACHWYEYSNRPTWTATAMATLLTCPLRDGDGTCRLIDSIPSEEIFMLKIFMSLLLGISTGVWIWSNKTWNSWMKFFNNKLHKKPRRNFKAPTVVYHTPHTESSKATCSRKHERHLHQIQVTRI</sequence>
<dbReference type="Gene3D" id="1.20.1070.10">
    <property type="entry name" value="Rhodopsin 7-helix transmembrane proteins"/>
    <property type="match status" value="1"/>
</dbReference>
<evidence type="ECO:0000256" key="6">
    <source>
        <dbReference type="ARBA" id="ARBA00023136"/>
    </source>
</evidence>
<dbReference type="Pfam" id="PF01534">
    <property type="entry name" value="Frizzled"/>
    <property type="match status" value="1"/>
</dbReference>
<dbReference type="InterPro" id="IPR036790">
    <property type="entry name" value="Frizzled_dom_sf"/>
</dbReference>
<evidence type="ECO:0000256" key="1">
    <source>
        <dbReference type="ARBA" id="ARBA00004141"/>
    </source>
</evidence>
<dbReference type="InterPro" id="IPR017981">
    <property type="entry name" value="GPCR_2-like_7TM"/>
</dbReference>
<keyword evidence="7 9" id="KW-1015">Disulfide bond</keyword>
<keyword evidence="12" id="KW-0732">Signal</keyword>
<comment type="similarity">
    <text evidence="2">Belongs to the G-protein coupled receptor Fz/Smo family.</text>
</comment>
<feature type="transmembrane region" description="Helical" evidence="11">
    <location>
        <begin position="375"/>
        <end position="397"/>
    </location>
</feature>
<keyword evidence="5 11" id="KW-1133">Transmembrane helix</keyword>
<keyword evidence="4 11" id="KW-0812">Transmembrane</keyword>
<feature type="signal peptide" evidence="12">
    <location>
        <begin position="1"/>
        <end position="21"/>
    </location>
</feature>
<dbReference type="PANTHER" id="PTHR11309">
    <property type="entry name" value="FRIZZLED"/>
    <property type="match status" value="1"/>
</dbReference>
<dbReference type="InterPro" id="IPR015526">
    <property type="entry name" value="Frizzled/SFRP"/>
</dbReference>
<keyword evidence="3" id="KW-0217">Developmental protein</keyword>
<dbReference type="GeneID" id="106458643"/>
<feature type="transmembrane region" description="Helical" evidence="11">
    <location>
        <begin position="417"/>
        <end position="444"/>
    </location>
</feature>
<dbReference type="RefSeq" id="XP_022240618.1">
    <property type="nucleotide sequence ID" value="XM_022384910.1"/>
</dbReference>
<dbReference type="SMART" id="SM00063">
    <property type="entry name" value="FRI"/>
    <property type="match status" value="1"/>
</dbReference>
<feature type="compositionally biased region" description="Basic and acidic residues" evidence="10">
    <location>
        <begin position="151"/>
        <end position="167"/>
    </location>
</feature>
<evidence type="ECO:0000256" key="8">
    <source>
        <dbReference type="ARBA" id="ARBA00023170"/>
    </source>
</evidence>
<dbReference type="PRINTS" id="PR00489">
    <property type="entry name" value="FRIZZLED"/>
</dbReference>
<feature type="domain" description="FZ" evidence="13">
    <location>
        <begin position="24"/>
        <end position="144"/>
    </location>
</feature>
<evidence type="ECO:0000259" key="13">
    <source>
        <dbReference type="PROSITE" id="PS50038"/>
    </source>
</evidence>
<feature type="domain" description="G-protein coupled receptors family 2 profile 2" evidence="14">
    <location>
        <begin position="250"/>
        <end position="554"/>
    </location>
</feature>
<evidence type="ECO:0000256" key="11">
    <source>
        <dbReference type="SAM" id="Phobius"/>
    </source>
</evidence>
<evidence type="ECO:0000313" key="16">
    <source>
        <dbReference type="RefSeq" id="XP_022240618.1"/>
    </source>
</evidence>
<evidence type="ECO:0000256" key="12">
    <source>
        <dbReference type="SAM" id="SignalP"/>
    </source>
</evidence>
<dbReference type="SMART" id="SM01330">
    <property type="entry name" value="Frizzled"/>
    <property type="match status" value="1"/>
</dbReference>
<accession>A0ABM1SAG3</accession>
<evidence type="ECO:0000259" key="14">
    <source>
        <dbReference type="PROSITE" id="PS50261"/>
    </source>
</evidence>
<proteinExistence type="inferred from homology"/>
<dbReference type="PROSITE" id="PS50261">
    <property type="entry name" value="G_PROTEIN_RECEP_F2_4"/>
    <property type="match status" value="1"/>
</dbReference>